<feature type="domain" description="Ubiquitin-like protease family profile" evidence="5">
    <location>
        <begin position="187"/>
        <end position="365"/>
    </location>
</feature>
<keyword evidence="3" id="KW-0378">Hydrolase</keyword>
<accession>A0ABU6T9H0</accession>
<evidence type="ECO:0000313" key="6">
    <source>
        <dbReference type="EMBL" id="MED6145362.1"/>
    </source>
</evidence>
<evidence type="ECO:0000256" key="1">
    <source>
        <dbReference type="ARBA" id="ARBA00005234"/>
    </source>
</evidence>
<comment type="similarity">
    <text evidence="1">Belongs to the peptidase C48 family.</text>
</comment>
<gene>
    <name evidence="6" type="ORF">PIB30_024408</name>
</gene>
<dbReference type="PROSITE" id="PS50600">
    <property type="entry name" value="ULP_PROTEASE"/>
    <property type="match status" value="1"/>
</dbReference>
<evidence type="ECO:0000259" key="5">
    <source>
        <dbReference type="PROSITE" id="PS50600"/>
    </source>
</evidence>
<sequence>MAEVIAMGFPDLEDMPNWTVKQELFLHLASKFDLENNLIRDDVGMINVNASVIERAIRLPSYGYDFPDYAPANNRFAALKLRWGQVTLTDLKAFVIECPMGSNEERREFREAFILLLAKSFLCPTTNNYISPERHLPLVVDVANPRTYNWKPDVRSAKYHDGPLFSLGPDFNTPTPSPDGPTSKDAEVLDIPPIREILPENIVLNAEEDPCTIRLKPLTSEEEKKIYNLNTTITDHNLEEYHKHGTYVGMCPNLGADGKNFDRDKASNRKWWLLPVCNRLHWYLYAFNLDKKELLVLDSMHDHAFDDLRRSLDTYVGRVIENMLKIVIPTFDHKGVGFPTRYAEVPKQPNNDDCGIYVIKFMEDWKPDSILNEYTN</sequence>
<keyword evidence="2" id="KW-0645">Protease</keyword>
<evidence type="ECO:0000256" key="4">
    <source>
        <dbReference type="ARBA" id="ARBA00022807"/>
    </source>
</evidence>
<dbReference type="PANTHER" id="PTHR12606:SF1">
    <property type="entry name" value="UBIQUITIN-LIKE-SPECIFIC PROTEASE 1A"/>
    <property type="match status" value="1"/>
</dbReference>
<organism evidence="6 7">
    <name type="scientific">Stylosanthes scabra</name>
    <dbReference type="NCBI Taxonomy" id="79078"/>
    <lineage>
        <taxon>Eukaryota</taxon>
        <taxon>Viridiplantae</taxon>
        <taxon>Streptophyta</taxon>
        <taxon>Embryophyta</taxon>
        <taxon>Tracheophyta</taxon>
        <taxon>Spermatophyta</taxon>
        <taxon>Magnoliopsida</taxon>
        <taxon>eudicotyledons</taxon>
        <taxon>Gunneridae</taxon>
        <taxon>Pentapetalae</taxon>
        <taxon>rosids</taxon>
        <taxon>fabids</taxon>
        <taxon>Fabales</taxon>
        <taxon>Fabaceae</taxon>
        <taxon>Papilionoideae</taxon>
        <taxon>50 kb inversion clade</taxon>
        <taxon>dalbergioids sensu lato</taxon>
        <taxon>Dalbergieae</taxon>
        <taxon>Pterocarpus clade</taxon>
        <taxon>Stylosanthes</taxon>
    </lineage>
</organism>
<dbReference type="EMBL" id="JASCZI010090708">
    <property type="protein sequence ID" value="MED6145362.1"/>
    <property type="molecule type" value="Genomic_DNA"/>
</dbReference>
<dbReference type="InterPro" id="IPR038765">
    <property type="entry name" value="Papain-like_cys_pep_sf"/>
</dbReference>
<dbReference type="SUPFAM" id="SSF54001">
    <property type="entry name" value="Cysteine proteinases"/>
    <property type="match status" value="1"/>
</dbReference>
<dbReference type="Proteomes" id="UP001341840">
    <property type="component" value="Unassembled WGS sequence"/>
</dbReference>
<evidence type="ECO:0000256" key="3">
    <source>
        <dbReference type="ARBA" id="ARBA00022801"/>
    </source>
</evidence>
<proteinExistence type="inferred from homology"/>
<dbReference type="Pfam" id="PF02902">
    <property type="entry name" value="Peptidase_C48"/>
    <property type="match status" value="1"/>
</dbReference>
<protein>
    <recommendedName>
        <fullName evidence="5">Ubiquitin-like protease family profile domain-containing protein</fullName>
    </recommendedName>
</protein>
<keyword evidence="4" id="KW-0788">Thiol protease</keyword>
<dbReference type="InterPro" id="IPR003653">
    <property type="entry name" value="Peptidase_C48_C"/>
</dbReference>
<name>A0ABU6T9H0_9FABA</name>
<evidence type="ECO:0000256" key="2">
    <source>
        <dbReference type="ARBA" id="ARBA00022670"/>
    </source>
</evidence>
<reference evidence="6 7" key="1">
    <citation type="journal article" date="2023" name="Plants (Basel)">
        <title>Bridging the Gap: Combining Genomics and Transcriptomics Approaches to Understand Stylosanthes scabra, an Orphan Legume from the Brazilian Caatinga.</title>
        <authorList>
            <person name="Ferreira-Neto J.R.C."/>
            <person name="da Silva M.D."/>
            <person name="Binneck E."/>
            <person name="de Melo N.F."/>
            <person name="da Silva R.H."/>
            <person name="de Melo A.L.T.M."/>
            <person name="Pandolfi V."/>
            <person name="Bustamante F.O."/>
            <person name="Brasileiro-Vidal A.C."/>
            <person name="Benko-Iseppon A.M."/>
        </authorList>
    </citation>
    <scope>NUCLEOTIDE SEQUENCE [LARGE SCALE GENOMIC DNA]</scope>
    <source>
        <tissue evidence="6">Leaves</tissue>
    </source>
</reference>
<keyword evidence="7" id="KW-1185">Reference proteome</keyword>
<feature type="non-terminal residue" evidence="6">
    <location>
        <position position="376"/>
    </location>
</feature>
<comment type="caution">
    <text evidence="6">The sequence shown here is derived from an EMBL/GenBank/DDBJ whole genome shotgun (WGS) entry which is preliminary data.</text>
</comment>
<evidence type="ECO:0000313" key="7">
    <source>
        <dbReference type="Proteomes" id="UP001341840"/>
    </source>
</evidence>
<dbReference type="Gene3D" id="3.40.395.10">
    <property type="entry name" value="Adenoviral Proteinase, Chain A"/>
    <property type="match status" value="1"/>
</dbReference>
<dbReference type="PANTHER" id="PTHR12606">
    <property type="entry name" value="SENTRIN/SUMO-SPECIFIC PROTEASE"/>
    <property type="match status" value="1"/>
</dbReference>